<sequence>MKFIKDSFIVNDYVKLAIVDKRITPTMEKNLRARGIDLIKTIGCKNSYDAIKFHPDISIFKLNDENIVVSPDVYDYYNDKLKKYNFNVIKGNLPIESKYPNNIQYNVCLFGKYAIHNFDYTDKNILKYIKENNLTMINVNQGYTKCSVCIVDENSIITSDEGIYKEVIKHNIDCLLISKGNIDLFNMNYGFIGGCSGLISHKELAFYGNIKLHPDYDKIYDFVKSKNKEIISLSDEKLLDLGSLIPIMY</sequence>
<name>A0A2P2BQ37_9FIRM</name>
<gene>
    <name evidence="2" type="ORF">FRIFI_0910</name>
</gene>
<accession>A0A2P2BQ37</accession>
<evidence type="ECO:0000259" key="1">
    <source>
        <dbReference type="Pfam" id="PF21778"/>
    </source>
</evidence>
<evidence type="ECO:0000313" key="3">
    <source>
        <dbReference type="Proteomes" id="UP000245695"/>
    </source>
</evidence>
<dbReference type="EMBL" id="LN650648">
    <property type="protein sequence ID" value="CEI72450.1"/>
    <property type="molecule type" value="Genomic_DNA"/>
</dbReference>
<dbReference type="RefSeq" id="WP_166505115.1">
    <property type="nucleotide sequence ID" value="NZ_JAKNTL010000007.1"/>
</dbReference>
<feature type="domain" description="DUF6873" evidence="1">
    <location>
        <begin position="18"/>
        <end position="245"/>
    </location>
</feature>
<dbReference type="Proteomes" id="UP000245695">
    <property type="component" value="Chromosome 1"/>
</dbReference>
<keyword evidence="3" id="KW-1185">Reference proteome</keyword>
<dbReference type="Pfam" id="PF21778">
    <property type="entry name" value="DUF6873"/>
    <property type="match status" value="1"/>
</dbReference>
<dbReference type="InterPro" id="IPR049238">
    <property type="entry name" value="DUF6873"/>
</dbReference>
<protein>
    <submittedName>
        <fullName evidence="2">Conserved protein</fullName>
    </submittedName>
</protein>
<organism evidence="2 3">
    <name type="scientific">Romboutsia hominis</name>
    <dbReference type="NCBI Taxonomy" id="1507512"/>
    <lineage>
        <taxon>Bacteria</taxon>
        <taxon>Bacillati</taxon>
        <taxon>Bacillota</taxon>
        <taxon>Clostridia</taxon>
        <taxon>Peptostreptococcales</taxon>
        <taxon>Peptostreptococcaceae</taxon>
        <taxon>Romboutsia</taxon>
    </lineage>
</organism>
<dbReference type="KEGG" id="rhom:FRIFI_0910"/>
<evidence type="ECO:0000313" key="2">
    <source>
        <dbReference type="EMBL" id="CEI72450.1"/>
    </source>
</evidence>
<dbReference type="AlphaFoldDB" id="A0A2P2BQ37"/>
<reference evidence="2 3" key="1">
    <citation type="submission" date="2014-09" db="EMBL/GenBank/DDBJ databases">
        <authorList>
            <person name="Hornung B.V."/>
        </authorList>
    </citation>
    <scope>NUCLEOTIDE SEQUENCE [LARGE SCALE GENOMIC DNA]</scope>
    <source>
        <strain evidence="2 3">FRIFI</strain>
    </source>
</reference>
<proteinExistence type="predicted"/>